<name>A0A4R6RSG6_LABRH</name>
<dbReference type="Proteomes" id="UP000295444">
    <property type="component" value="Unassembled WGS sequence"/>
</dbReference>
<dbReference type="GO" id="GO:0043565">
    <property type="term" value="F:sequence-specific DNA binding"/>
    <property type="evidence" value="ECO:0007669"/>
    <property type="project" value="InterPro"/>
</dbReference>
<dbReference type="Gene3D" id="1.10.10.60">
    <property type="entry name" value="Homeodomain-like"/>
    <property type="match status" value="1"/>
</dbReference>
<keyword evidence="6" id="KW-1185">Reference proteome</keyword>
<keyword evidence="2 5" id="KW-0238">DNA-binding</keyword>
<accession>A0A4R6RSG6</accession>
<evidence type="ECO:0000313" key="5">
    <source>
        <dbReference type="EMBL" id="TDP88896.1"/>
    </source>
</evidence>
<protein>
    <submittedName>
        <fullName evidence="5">AraC-like DNA-binding protein</fullName>
    </submittedName>
</protein>
<dbReference type="PANTHER" id="PTHR46796">
    <property type="entry name" value="HTH-TYPE TRANSCRIPTIONAL ACTIVATOR RHAS-RELATED"/>
    <property type="match status" value="1"/>
</dbReference>
<evidence type="ECO:0000256" key="2">
    <source>
        <dbReference type="ARBA" id="ARBA00023125"/>
    </source>
</evidence>
<dbReference type="RefSeq" id="WP_243754548.1">
    <property type="nucleotide sequence ID" value="NZ_SNXZ01000017.1"/>
</dbReference>
<keyword evidence="1" id="KW-0805">Transcription regulation</keyword>
<evidence type="ECO:0000259" key="4">
    <source>
        <dbReference type="PROSITE" id="PS01124"/>
    </source>
</evidence>
<dbReference type="SMART" id="SM00342">
    <property type="entry name" value="HTH_ARAC"/>
    <property type="match status" value="1"/>
</dbReference>
<reference evidence="5 6" key="1">
    <citation type="submission" date="2019-03" db="EMBL/GenBank/DDBJ databases">
        <title>Genomic Encyclopedia of Type Strains, Phase IV (KMG-IV): sequencing the most valuable type-strain genomes for metagenomic binning, comparative biology and taxonomic classification.</title>
        <authorList>
            <person name="Goeker M."/>
        </authorList>
    </citation>
    <scope>NUCLEOTIDE SEQUENCE [LARGE SCALE GENOMIC DNA]</scope>
    <source>
        <strain evidence="5 6">DSM 45361</strain>
    </source>
</reference>
<evidence type="ECO:0000313" key="6">
    <source>
        <dbReference type="Proteomes" id="UP000295444"/>
    </source>
</evidence>
<dbReference type="Pfam" id="PF12833">
    <property type="entry name" value="HTH_18"/>
    <property type="match status" value="1"/>
</dbReference>
<evidence type="ECO:0000256" key="3">
    <source>
        <dbReference type="ARBA" id="ARBA00023163"/>
    </source>
</evidence>
<gene>
    <name evidence="5" type="ORF">EV186_11711</name>
</gene>
<comment type="caution">
    <text evidence="5">The sequence shown here is derived from an EMBL/GenBank/DDBJ whole genome shotgun (WGS) entry which is preliminary data.</text>
</comment>
<dbReference type="AlphaFoldDB" id="A0A4R6RSG6"/>
<dbReference type="InterPro" id="IPR018060">
    <property type="entry name" value="HTH_AraC"/>
</dbReference>
<sequence length="273" mass="29568">METALWDIACPRAPFTVPGVTMAGFRDRGVTPPGLRLIPHPAVTLLLVFDGVIAAEDAAGRRHEGSFAVGPGFGEVLRAVKVDAMECLQIRLSPVVASAVLGPDTDLNAVVGLDALWGRESARLSEQLGAQPSWADRFALADAWLARRWAAARRVDPEVAWTWRQIAASRGTARIEHLAGALGWSRKRLWARFQGQLGMAPKRAAKLVRFDHAVHRLVAGQDAAAVAADGGYTDQSHLHRDVKAFTGLTPATVVDEPFLAIDDIAWGWPGRRR</sequence>
<dbReference type="EMBL" id="SNXZ01000017">
    <property type="protein sequence ID" value="TDP88896.1"/>
    <property type="molecule type" value="Genomic_DNA"/>
</dbReference>
<dbReference type="PANTHER" id="PTHR46796:SF15">
    <property type="entry name" value="BLL1074 PROTEIN"/>
    <property type="match status" value="1"/>
</dbReference>
<dbReference type="PROSITE" id="PS01124">
    <property type="entry name" value="HTH_ARAC_FAMILY_2"/>
    <property type="match status" value="1"/>
</dbReference>
<dbReference type="InterPro" id="IPR050204">
    <property type="entry name" value="AraC_XylS_family_regulators"/>
</dbReference>
<proteinExistence type="predicted"/>
<keyword evidence="3" id="KW-0804">Transcription</keyword>
<feature type="domain" description="HTH araC/xylS-type" evidence="4">
    <location>
        <begin position="156"/>
        <end position="256"/>
    </location>
</feature>
<organism evidence="5 6">
    <name type="scientific">Labedaea rhizosphaerae</name>
    <dbReference type="NCBI Taxonomy" id="598644"/>
    <lineage>
        <taxon>Bacteria</taxon>
        <taxon>Bacillati</taxon>
        <taxon>Actinomycetota</taxon>
        <taxon>Actinomycetes</taxon>
        <taxon>Pseudonocardiales</taxon>
        <taxon>Pseudonocardiaceae</taxon>
        <taxon>Labedaea</taxon>
    </lineage>
</organism>
<evidence type="ECO:0000256" key="1">
    <source>
        <dbReference type="ARBA" id="ARBA00023015"/>
    </source>
</evidence>
<dbReference type="GO" id="GO:0003700">
    <property type="term" value="F:DNA-binding transcription factor activity"/>
    <property type="evidence" value="ECO:0007669"/>
    <property type="project" value="InterPro"/>
</dbReference>